<dbReference type="Pfam" id="PF19834">
    <property type="entry name" value="DUF6314"/>
    <property type="match status" value="1"/>
</dbReference>
<proteinExistence type="predicted"/>
<evidence type="ECO:0000259" key="1">
    <source>
        <dbReference type="Pfam" id="PF19834"/>
    </source>
</evidence>
<evidence type="ECO:0000313" key="2">
    <source>
        <dbReference type="EMBL" id="PTX56503.1"/>
    </source>
</evidence>
<name>A0A2T6BKB7_9RHOB</name>
<organism evidence="2 3">
    <name type="scientific">Litoreibacter ponti</name>
    <dbReference type="NCBI Taxonomy" id="1510457"/>
    <lineage>
        <taxon>Bacteria</taxon>
        <taxon>Pseudomonadati</taxon>
        <taxon>Pseudomonadota</taxon>
        <taxon>Alphaproteobacteria</taxon>
        <taxon>Rhodobacterales</taxon>
        <taxon>Roseobacteraceae</taxon>
        <taxon>Litoreibacter</taxon>
    </lineage>
</organism>
<feature type="domain" description="DUF6314" evidence="1">
    <location>
        <begin position="10"/>
        <end position="140"/>
    </location>
</feature>
<dbReference type="EMBL" id="QBKS01000001">
    <property type="protein sequence ID" value="PTX56503.1"/>
    <property type="molecule type" value="Genomic_DNA"/>
</dbReference>
<reference evidence="2 3" key="1">
    <citation type="submission" date="2018-04" db="EMBL/GenBank/DDBJ databases">
        <title>Genomic Encyclopedia of Archaeal and Bacterial Type Strains, Phase II (KMG-II): from individual species to whole genera.</title>
        <authorList>
            <person name="Goeker M."/>
        </authorList>
    </citation>
    <scope>NUCLEOTIDE SEQUENCE [LARGE SCALE GENOMIC DNA]</scope>
    <source>
        <strain evidence="2 3">DSM 100977</strain>
    </source>
</reference>
<comment type="caution">
    <text evidence="2">The sequence shown here is derived from an EMBL/GenBank/DDBJ whole genome shotgun (WGS) entry which is preliminary data.</text>
</comment>
<dbReference type="AlphaFoldDB" id="A0A2T6BKB7"/>
<sequence length="144" mass="16667">MRHVRKLEEFEGAWQLSRQIADRRNGEEGTLEGVARFTPDGEGRMRYEEEGQLSYAGQAPMTATRAYIWEASEDGIAVSFADGRPFHHIALDRLMPDDNHHCDPDFYHVSYDFSAWPVWRAAWRVVGPEKDYRMISEYRRASGA</sequence>
<gene>
    <name evidence="2" type="ORF">C8N43_1162</name>
</gene>
<dbReference type="InterPro" id="IPR045632">
    <property type="entry name" value="DUF6314"/>
</dbReference>
<dbReference type="Proteomes" id="UP000243978">
    <property type="component" value="Unassembled WGS sequence"/>
</dbReference>
<evidence type="ECO:0000313" key="3">
    <source>
        <dbReference type="Proteomes" id="UP000243978"/>
    </source>
</evidence>
<keyword evidence="3" id="KW-1185">Reference proteome</keyword>
<accession>A0A2T6BKB7</accession>
<protein>
    <recommendedName>
        <fullName evidence="1">DUF6314 domain-containing protein</fullName>
    </recommendedName>
</protein>